<accession>A0AAP0KGE7</accession>
<reference evidence="2 3" key="1">
    <citation type="submission" date="2024-01" db="EMBL/GenBank/DDBJ databases">
        <title>Genome assemblies of Stephania.</title>
        <authorList>
            <person name="Yang L."/>
        </authorList>
    </citation>
    <scope>NUCLEOTIDE SEQUENCE [LARGE SCALE GENOMIC DNA]</scope>
    <source>
        <strain evidence="2">YNDBR</strain>
        <tissue evidence="2">Leaf</tissue>
    </source>
</reference>
<keyword evidence="3" id="KW-1185">Reference proteome</keyword>
<dbReference type="Proteomes" id="UP001420932">
    <property type="component" value="Unassembled WGS sequence"/>
</dbReference>
<dbReference type="EMBL" id="JBBNAF010000004">
    <property type="protein sequence ID" value="KAK9151278.1"/>
    <property type="molecule type" value="Genomic_DNA"/>
</dbReference>
<proteinExistence type="predicted"/>
<feature type="transmembrane region" description="Helical" evidence="1">
    <location>
        <begin position="36"/>
        <end position="57"/>
    </location>
</feature>
<keyword evidence="1" id="KW-1133">Transmembrane helix</keyword>
<dbReference type="AlphaFoldDB" id="A0AAP0KGE7"/>
<evidence type="ECO:0000256" key="1">
    <source>
        <dbReference type="SAM" id="Phobius"/>
    </source>
</evidence>
<keyword evidence="1" id="KW-0472">Membrane</keyword>
<comment type="caution">
    <text evidence="2">The sequence shown here is derived from an EMBL/GenBank/DDBJ whole genome shotgun (WGS) entry which is preliminary data.</text>
</comment>
<protein>
    <submittedName>
        <fullName evidence="2">Uncharacterized protein</fullName>
    </submittedName>
</protein>
<feature type="transmembrane region" description="Helical" evidence="1">
    <location>
        <begin position="7"/>
        <end position="30"/>
    </location>
</feature>
<evidence type="ECO:0000313" key="3">
    <source>
        <dbReference type="Proteomes" id="UP001420932"/>
    </source>
</evidence>
<name>A0AAP0KGE7_9MAGN</name>
<organism evidence="2 3">
    <name type="scientific">Stephania yunnanensis</name>
    <dbReference type="NCBI Taxonomy" id="152371"/>
    <lineage>
        <taxon>Eukaryota</taxon>
        <taxon>Viridiplantae</taxon>
        <taxon>Streptophyta</taxon>
        <taxon>Embryophyta</taxon>
        <taxon>Tracheophyta</taxon>
        <taxon>Spermatophyta</taxon>
        <taxon>Magnoliopsida</taxon>
        <taxon>Ranunculales</taxon>
        <taxon>Menispermaceae</taxon>
        <taxon>Menispermoideae</taxon>
        <taxon>Cissampelideae</taxon>
        <taxon>Stephania</taxon>
    </lineage>
</organism>
<gene>
    <name evidence="2" type="ORF">Syun_009587</name>
</gene>
<sequence length="58" mass="6589">MKNPISIILYFIDFTFGHGLANVGCGPNYISKFLVSGHICLLFYFISICVLLFISWLQ</sequence>
<keyword evidence="1" id="KW-0812">Transmembrane</keyword>
<evidence type="ECO:0000313" key="2">
    <source>
        <dbReference type="EMBL" id="KAK9151278.1"/>
    </source>
</evidence>